<dbReference type="STRING" id="6186.A0A183KFN7"/>
<feature type="compositionally biased region" description="Polar residues" evidence="1">
    <location>
        <begin position="81"/>
        <end position="95"/>
    </location>
</feature>
<name>A0A183KFN7_9TREM</name>
<accession>A0A183KFN7</accession>
<feature type="region of interest" description="Disordered" evidence="1">
    <location>
        <begin position="67"/>
        <end position="95"/>
    </location>
</feature>
<reference evidence="2" key="1">
    <citation type="submission" date="2016-06" db="UniProtKB">
        <authorList>
            <consortium name="WormBaseParasite"/>
        </authorList>
    </citation>
    <scope>IDENTIFICATION</scope>
</reference>
<protein>
    <submittedName>
        <fullName evidence="2">Ovule protein</fullName>
    </submittedName>
</protein>
<proteinExistence type="predicted"/>
<evidence type="ECO:0000256" key="1">
    <source>
        <dbReference type="SAM" id="MobiDB-lite"/>
    </source>
</evidence>
<evidence type="ECO:0000313" key="2">
    <source>
        <dbReference type="WBParaSite" id="SCUD_0001383501-mRNA-1"/>
    </source>
</evidence>
<feature type="compositionally biased region" description="Low complexity" evidence="1">
    <location>
        <begin position="67"/>
        <end position="80"/>
    </location>
</feature>
<organism evidence="2">
    <name type="scientific">Schistosoma curassoni</name>
    <dbReference type="NCBI Taxonomy" id="6186"/>
    <lineage>
        <taxon>Eukaryota</taxon>
        <taxon>Metazoa</taxon>
        <taxon>Spiralia</taxon>
        <taxon>Lophotrochozoa</taxon>
        <taxon>Platyhelminthes</taxon>
        <taxon>Trematoda</taxon>
        <taxon>Digenea</taxon>
        <taxon>Strigeidida</taxon>
        <taxon>Schistosomatoidea</taxon>
        <taxon>Schistosomatidae</taxon>
        <taxon>Schistosoma</taxon>
    </lineage>
</organism>
<sequence>LSFFQGGVPGDITVILGLVIEEKPSPTSNHVKETRSSLNHHHLLFQPNRSLSCFELNYNKFHSFISSSSTLPTSSASTNTAKSFSSKLSRTYSCT</sequence>
<dbReference type="WBParaSite" id="SCUD_0001383501-mRNA-1">
    <property type="protein sequence ID" value="SCUD_0001383501-mRNA-1"/>
    <property type="gene ID" value="SCUD_0001383501"/>
</dbReference>
<dbReference type="AlphaFoldDB" id="A0A183KFN7"/>